<dbReference type="eggNOG" id="KOG2563">
    <property type="taxonomic scope" value="Eukaryota"/>
</dbReference>
<dbReference type="Proteomes" id="UP000009131">
    <property type="component" value="Unassembled WGS sequence"/>
</dbReference>
<feature type="transmembrane region" description="Helical" evidence="5">
    <location>
        <begin position="425"/>
        <end position="444"/>
    </location>
</feature>
<feature type="transmembrane region" description="Helical" evidence="5">
    <location>
        <begin position="385"/>
        <end position="404"/>
    </location>
</feature>
<feature type="transmembrane region" description="Helical" evidence="5">
    <location>
        <begin position="361"/>
        <end position="379"/>
    </location>
</feature>
<proteinExistence type="predicted"/>
<dbReference type="InParanoid" id="G7DUD9"/>
<dbReference type="GO" id="GO:0022857">
    <property type="term" value="F:transmembrane transporter activity"/>
    <property type="evidence" value="ECO:0007669"/>
    <property type="project" value="InterPro"/>
</dbReference>
<dbReference type="SUPFAM" id="SSF103473">
    <property type="entry name" value="MFS general substrate transporter"/>
    <property type="match status" value="1"/>
</dbReference>
<keyword evidence="2 5" id="KW-0812">Transmembrane</keyword>
<dbReference type="PANTHER" id="PTHR10924">
    <property type="entry name" value="MAJOR FACILITATOR SUPERFAMILY PROTEIN-RELATED"/>
    <property type="match status" value="1"/>
</dbReference>
<feature type="transmembrane region" description="Helical" evidence="5">
    <location>
        <begin position="290"/>
        <end position="309"/>
    </location>
</feature>
<evidence type="ECO:0000256" key="1">
    <source>
        <dbReference type="ARBA" id="ARBA00004141"/>
    </source>
</evidence>
<dbReference type="Gene3D" id="1.20.1250.20">
    <property type="entry name" value="MFS general substrate transporter like domains"/>
    <property type="match status" value="1"/>
</dbReference>
<feature type="transmembrane region" description="Helical" evidence="5">
    <location>
        <begin position="456"/>
        <end position="477"/>
    </location>
</feature>
<protein>
    <recommendedName>
        <fullName evidence="8">Major facilitator superfamily (MFS) profile domain-containing protein</fullName>
    </recommendedName>
</protein>
<evidence type="ECO:0000256" key="5">
    <source>
        <dbReference type="SAM" id="Phobius"/>
    </source>
</evidence>
<dbReference type="InterPro" id="IPR011701">
    <property type="entry name" value="MFS"/>
</dbReference>
<evidence type="ECO:0000256" key="3">
    <source>
        <dbReference type="ARBA" id="ARBA00022989"/>
    </source>
</evidence>
<feature type="transmembrane region" description="Helical" evidence="5">
    <location>
        <begin position="329"/>
        <end position="349"/>
    </location>
</feature>
<name>G7DUD9_MIXOS</name>
<dbReference type="Pfam" id="PF07690">
    <property type="entry name" value="MFS_1"/>
    <property type="match status" value="1"/>
</dbReference>
<dbReference type="InterPro" id="IPR036259">
    <property type="entry name" value="MFS_trans_sf"/>
</dbReference>
<dbReference type="OMA" id="STICWTG"/>
<dbReference type="RefSeq" id="XP_014569632.1">
    <property type="nucleotide sequence ID" value="XM_014714146.1"/>
</dbReference>
<feature type="transmembrane region" description="Helical" evidence="5">
    <location>
        <begin position="16"/>
        <end position="36"/>
    </location>
</feature>
<feature type="transmembrane region" description="Helical" evidence="5">
    <location>
        <begin position="178"/>
        <end position="199"/>
    </location>
</feature>
<feature type="transmembrane region" description="Helical" evidence="5">
    <location>
        <begin position="83"/>
        <end position="100"/>
    </location>
</feature>
<keyword evidence="4 5" id="KW-0472">Membrane</keyword>
<evidence type="ECO:0000313" key="6">
    <source>
        <dbReference type="EMBL" id="GAA94199.1"/>
    </source>
</evidence>
<accession>G7DUD9</accession>
<dbReference type="AlphaFoldDB" id="G7DUD9"/>
<evidence type="ECO:0008006" key="8">
    <source>
        <dbReference type="Google" id="ProtNLM"/>
    </source>
</evidence>
<dbReference type="PANTHER" id="PTHR10924:SF6">
    <property type="entry name" value="SOLUTE CARRIER FAMILY 49 MEMBER A3"/>
    <property type="match status" value="1"/>
</dbReference>
<dbReference type="HOGENOM" id="CLU_023132_2_0_1"/>
<comment type="caution">
    <text evidence="6">The sequence shown here is derived from an EMBL/GenBank/DDBJ whole genome shotgun (WGS) entry which is preliminary data.</text>
</comment>
<evidence type="ECO:0000256" key="2">
    <source>
        <dbReference type="ARBA" id="ARBA00022692"/>
    </source>
</evidence>
<organism evidence="6 7">
    <name type="scientific">Mixia osmundae (strain CBS 9802 / IAM 14324 / JCM 22182 / KY 12970)</name>
    <dbReference type="NCBI Taxonomy" id="764103"/>
    <lineage>
        <taxon>Eukaryota</taxon>
        <taxon>Fungi</taxon>
        <taxon>Dikarya</taxon>
        <taxon>Basidiomycota</taxon>
        <taxon>Pucciniomycotina</taxon>
        <taxon>Mixiomycetes</taxon>
        <taxon>Mixiales</taxon>
        <taxon>Mixiaceae</taxon>
        <taxon>Mixia</taxon>
    </lineage>
</organism>
<gene>
    <name evidence="6" type="primary">Mo00847</name>
    <name evidence="6" type="ORF">E5Q_00847</name>
</gene>
<evidence type="ECO:0000256" key="4">
    <source>
        <dbReference type="ARBA" id="ARBA00023136"/>
    </source>
</evidence>
<keyword evidence="7" id="KW-1185">Reference proteome</keyword>
<dbReference type="OrthoDB" id="422206at2759"/>
<feature type="transmembrane region" description="Helical" evidence="5">
    <location>
        <begin position="152"/>
        <end position="172"/>
    </location>
</feature>
<dbReference type="EMBL" id="BABT02000028">
    <property type="protein sequence ID" value="GAA94199.1"/>
    <property type="molecule type" value="Genomic_DNA"/>
</dbReference>
<sequence>MQARPKDRPRLYKRRYAGLAALVVLNAVSALNWLLFAPIALDSAARFGITLDQVNWLGNVVCALYLLVSPAVPLALERFGLSRTCWFAASVLVLGGWLRYSSIGASASGAQYAMLFLSQCCVGVAQPILQIVAPTFSEAWMSAESRTTSTMLIAVANPLGAAIGQFLAPALVTRPGDLSKLLLVTALITNISALSAAVIRSQPPTAPTLAAGLTPARDSFIPSVKILLGLSRDEREQYNRPPQEDSPLQHALVKITSGSSEDVEEQADGIVMPVQQSYAPPVKMTKRQRIDFYIILAVFSVLVAAFDAYSTLINQIYEPFGYTPDTSGFFGAAMILAGLAAAFVSAPLLDRVFQLHLGLAARVLTPILGVGFLSFIFVVKRDNQAGIYFVSVVVGVAAFVLLPTALELSAEVTSAAMRPETGSSFLYLGANGLSVVFILIMNAMRASPDDTPPNNMRQALIFLGVICCTVAVASLGIEGKQVRRLLS</sequence>
<comment type="subcellular location">
    <subcellularLocation>
        <location evidence="1">Membrane</location>
        <topology evidence="1">Multi-pass membrane protein</topology>
    </subcellularLocation>
</comment>
<keyword evidence="3 5" id="KW-1133">Transmembrane helix</keyword>
<evidence type="ECO:0000313" key="7">
    <source>
        <dbReference type="Proteomes" id="UP000009131"/>
    </source>
</evidence>
<reference evidence="6 7" key="2">
    <citation type="journal article" date="2012" name="Open Biol.">
        <title>Characteristics of nucleosomes and linker DNA regions on the genome of the basidiomycete Mixia osmundae revealed by mono- and dinucleosome mapping.</title>
        <authorList>
            <person name="Nishida H."/>
            <person name="Kondo S."/>
            <person name="Matsumoto T."/>
            <person name="Suzuki Y."/>
            <person name="Yoshikawa H."/>
            <person name="Taylor T.D."/>
            <person name="Sugiyama J."/>
        </authorList>
    </citation>
    <scope>NUCLEOTIDE SEQUENCE [LARGE SCALE GENOMIC DNA]</scope>
    <source>
        <strain evidence="7">CBS 9802 / IAM 14324 / JCM 22182 / KY 12970</strain>
    </source>
</reference>
<dbReference type="InterPro" id="IPR049680">
    <property type="entry name" value="FLVCR1-2_SLC49-like"/>
</dbReference>
<dbReference type="GO" id="GO:0016020">
    <property type="term" value="C:membrane"/>
    <property type="evidence" value="ECO:0007669"/>
    <property type="project" value="UniProtKB-SubCell"/>
</dbReference>
<reference evidence="6 7" key="1">
    <citation type="journal article" date="2011" name="J. Gen. Appl. Microbiol.">
        <title>Draft genome sequencing of the enigmatic basidiomycete Mixia osmundae.</title>
        <authorList>
            <person name="Nishida H."/>
            <person name="Nagatsuka Y."/>
            <person name="Sugiyama J."/>
        </authorList>
    </citation>
    <scope>NUCLEOTIDE SEQUENCE [LARGE SCALE GENOMIC DNA]</scope>
    <source>
        <strain evidence="7">CBS 9802 / IAM 14324 / JCM 22182 / KY 12970</strain>
    </source>
</reference>
<feature type="transmembrane region" description="Helical" evidence="5">
    <location>
        <begin position="112"/>
        <end position="132"/>
    </location>
</feature>
<feature type="transmembrane region" description="Helical" evidence="5">
    <location>
        <begin position="56"/>
        <end position="76"/>
    </location>
</feature>